<proteinExistence type="predicted"/>
<reference evidence="2 3" key="1">
    <citation type="journal article" date="2023" name="Int. J. Syst. Evol. Microbiol.">
        <title>Terrisporobacter hibernicus sp. nov., isolated from bovine faeces in Northern Ireland.</title>
        <authorList>
            <person name="Mitchell M."/>
            <person name="Nguyen S.V."/>
            <person name="Connor M."/>
            <person name="Fairley D.J."/>
            <person name="Donoghue O."/>
            <person name="Marshall H."/>
            <person name="Koolman L."/>
            <person name="McMullan G."/>
            <person name="Schaffer K.E."/>
            <person name="McGrath J.W."/>
            <person name="Fanning S."/>
        </authorList>
    </citation>
    <scope>NUCLEOTIDE SEQUENCE [LARGE SCALE GENOMIC DNA]</scope>
    <source>
        <strain evidence="2 3">MCA3</strain>
    </source>
</reference>
<feature type="transmembrane region" description="Helical" evidence="1">
    <location>
        <begin position="29"/>
        <end position="51"/>
    </location>
</feature>
<dbReference type="AlphaFoldDB" id="A0AAX2ZLN4"/>
<evidence type="ECO:0000313" key="3">
    <source>
        <dbReference type="Proteomes" id="UP001198983"/>
    </source>
</evidence>
<accession>A0AAX2ZLN4</accession>
<evidence type="ECO:0000313" key="2">
    <source>
        <dbReference type="EMBL" id="UEL49781.1"/>
    </source>
</evidence>
<dbReference type="Proteomes" id="UP001198983">
    <property type="component" value="Chromosome"/>
</dbReference>
<keyword evidence="1" id="KW-1133">Transmembrane helix</keyword>
<name>A0AAX2ZLN4_9FIRM</name>
<gene>
    <name evidence="2" type="ORF">JW646_10475</name>
</gene>
<sequence>MMDILVTSIIMVIVMSVEYLLCTKLKSAVWGGIIPLTLFVGSIFVFTSGIIPFNKEYIFYFSTINILFFCYWENGRNRYKKIKQDEIEKMKAKDL</sequence>
<dbReference type="KEGG" id="tem:JW646_10475"/>
<protein>
    <submittedName>
        <fullName evidence="2">Uncharacterized protein</fullName>
    </submittedName>
</protein>
<feature type="transmembrane region" description="Helical" evidence="1">
    <location>
        <begin position="6"/>
        <end position="22"/>
    </location>
</feature>
<evidence type="ECO:0000256" key="1">
    <source>
        <dbReference type="SAM" id="Phobius"/>
    </source>
</evidence>
<keyword evidence="1" id="KW-0472">Membrane</keyword>
<organism evidence="2 3">
    <name type="scientific">Terrisporobacter hibernicus</name>
    <dbReference type="NCBI Taxonomy" id="2813371"/>
    <lineage>
        <taxon>Bacteria</taxon>
        <taxon>Bacillati</taxon>
        <taxon>Bacillota</taxon>
        <taxon>Clostridia</taxon>
        <taxon>Peptostreptococcales</taxon>
        <taxon>Peptostreptococcaceae</taxon>
        <taxon>Terrisporobacter</taxon>
    </lineage>
</organism>
<keyword evidence="1" id="KW-0812">Transmembrane</keyword>
<keyword evidence="3" id="KW-1185">Reference proteome</keyword>
<dbReference type="EMBL" id="CP081135">
    <property type="protein sequence ID" value="UEL49781.1"/>
    <property type="molecule type" value="Genomic_DNA"/>
</dbReference>
<feature type="transmembrane region" description="Helical" evidence="1">
    <location>
        <begin position="57"/>
        <end position="74"/>
    </location>
</feature>